<dbReference type="GO" id="GO:0015344">
    <property type="term" value="F:siderophore uptake transmembrane transporter activity"/>
    <property type="evidence" value="ECO:0007669"/>
    <property type="project" value="TreeGrafter"/>
</dbReference>
<evidence type="ECO:0000256" key="4">
    <source>
        <dbReference type="ARBA" id="ARBA00022452"/>
    </source>
</evidence>
<feature type="domain" description="TonB-dependent receptor-like beta-barrel" evidence="13">
    <location>
        <begin position="242"/>
        <end position="676"/>
    </location>
</feature>
<comment type="subcellular location">
    <subcellularLocation>
        <location evidence="1 10">Cell outer membrane</location>
        <topology evidence="1 10">Multi-pass membrane protein</topology>
    </subcellularLocation>
</comment>
<name>A0A147H741_9BURK</name>
<keyword evidence="16" id="KW-1185">Reference proteome</keyword>
<dbReference type="InterPro" id="IPR039426">
    <property type="entry name" value="TonB-dep_rcpt-like"/>
</dbReference>
<keyword evidence="3 10" id="KW-0813">Transport</keyword>
<dbReference type="Pfam" id="PF07715">
    <property type="entry name" value="Plug"/>
    <property type="match status" value="1"/>
</dbReference>
<evidence type="ECO:0000259" key="14">
    <source>
        <dbReference type="Pfam" id="PF07715"/>
    </source>
</evidence>
<keyword evidence="6 11" id="KW-0798">TonB box</keyword>
<dbReference type="PATRIC" id="fig|433924.3.peg.2865"/>
<dbReference type="SUPFAM" id="SSF56935">
    <property type="entry name" value="Porins"/>
    <property type="match status" value="1"/>
</dbReference>
<dbReference type="GO" id="GO:0009279">
    <property type="term" value="C:cell outer membrane"/>
    <property type="evidence" value="ECO:0007669"/>
    <property type="project" value="UniProtKB-SubCell"/>
</dbReference>
<dbReference type="GO" id="GO:0038023">
    <property type="term" value="F:signaling receptor activity"/>
    <property type="evidence" value="ECO:0007669"/>
    <property type="project" value="InterPro"/>
</dbReference>
<dbReference type="PANTHER" id="PTHR32552">
    <property type="entry name" value="FERRICHROME IRON RECEPTOR-RELATED"/>
    <property type="match status" value="1"/>
</dbReference>
<evidence type="ECO:0000256" key="7">
    <source>
        <dbReference type="ARBA" id="ARBA00023136"/>
    </source>
</evidence>
<evidence type="ECO:0000256" key="11">
    <source>
        <dbReference type="RuleBase" id="RU003357"/>
    </source>
</evidence>
<dbReference type="EMBL" id="LDSL01000033">
    <property type="protein sequence ID" value="KTT25694.1"/>
    <property type="molecule type" value="Genomic_DNA"/>
</dbReference>
<accession>A0A147H741</accession>
<feature type="domain" description="TonB-dependent receptor plug" evidence="14">
    <location>
        <begin position="49"/>
        <end position="148"/>
    </location>
</feature>
<dbReference type="InterPro" id="IPR036942">
    <property type="entry name" value="Beta-barrel_TonB_sf"/>
</dbReference>
<comment type="similarity">
    <text evidence="2 10 11">Belongs to the TonB-dependent receptor family.</text>
</comment>
<evidence type="ECO:0000259" key="13">
    <source>
        <dbReference type="Pfam" id="PF00593"/>
    </source>
</evidence>
<protein>
    <submittedName>
        <fullName evidence="15">TonB-dependent receptor</fullName>
    </submittedName>
</protein>
<dbReference type="AlphaFoldDB" id="A0A147H741"/>
<evidence type="ECO:0000256" key="1">
    <source>
        <dbReference type="ARBA" id="ARBA00004571"/>
    </source>
</evidence>
<dbReference type="Pfam" id="PF00593">
    <property type="entry name" value="TonB_dep_Rec_b-barrel"/>
    <property type="match status" value="1"/>
</dbReference>
<sequence length="707" mass="77376">MPPVAPAHAQSAPVGSLPPVQVRETPAQPNGRLPLDVPVTTGSQLGLTPRETPATVTVVDRATIDARGATNTQEVLRAIPGVTAHDAPGNIGVQYRGFSGASLTQLFNGINVQYTIAARPVDSWIYDRVEAIGGASSFLYGAGGVGGTINYITKLATRHDISEAQLRLGSDRLKEAAVGLNRRIAGDGLGSGDHYLRLDLNRRQGDGWTDGTRREATQFATSLLSDFGGGLSHTLAYEYQKEYVDRPYWGTPLMQPLFGTARIDPGTRTKNYNSADGIYAQRVQWLRSLTDWRVSDALQLRNTFYVYDALRDYRNVESYAFNRSNTAVTRSATLLQRHDQRMVGDRIDGSYEGRIAGLRSDWSFGLDVSLNRQTRFPNSLSATVSTVNPYVFATEPFFTIRGMTPGFRPDRENKVRTVAAFAENRTFLTPSLSLVTALRHERIDLDLVNRREVTAASPATYSRGYSPTTGRAGLVWDVVPGANLYAQYATAADPPAGVLSTASFANVRDNSELTTGRQVELGSKLDFWQGKGTATLAVYDIVRRNIATQDPANSSLTVLVGQQSSRGGEIAVGLQPTRDWSVQANWSYARARYDSYRQGGVDYAGKTPTNTPRTVANLWTSYAFAPQWQASVGIRRVGAVYGDAANTLRWPAYTLLDLGLSYQVHRNAELTLRLRNATDRVYAANLTGTMAYLGEPRTADLTLRVGF</sequence>
<evidence type="ECO:0000256" key="3">
    <source>
        <dbReference type="ARBA" id="ARBA00022448"/>
    </source>
</evidence>
<dbReference type="Gene3D" id="2.40.170.20">
    <property type="entry name" value="TonB-dependent receptor, beta-barrel domain"/>
    <property type="match status" value="1"/>
</dbReference>
<dbReference type="InterPro" id="IPR037066">
    <property type="entry name" value="Plug_dom_sf"/>
</dbReference>
<evidence type="ECO:0000256" key="9">
    <source>
        <dbReference type="ARBA" id="ARBA00023237"/>
    </source>
</evidence>
<gene>
    <name evidence="15" type="ORF">NS331_05005</name>
</gene>
<evidence type="ECO:0000256" key="12">
    <source>
        <dbReference type="SAM" id="MobiDB-lite"/>
    </source>
</evidence>
<organism evidence="15 16">
    <name type="scientific">Pseudacidovorax intermedius</name>
    <dbReference type="NCBI Taxonomy" id="433924"/>
    <lineage>
        <taxon>Bacteria</taxon>
        <taxon>Pseudomonadati</taxon>
        <taxon>Pseudomonadota</taxon>
        <taxon>Betaproteobacteria</taxon>
        <taxon>Burkholderiales</taxon>
        <taxon>Comamonadaceae</taxon>
        <taxon>Pseudacidovorax</taxon>
    </lineage>
</organism>
<dbReference type="NCBIfam" id="TIGR01783">
    <property type="entry name" value="TonB-siderophor"/>
    <property type="match status" value="1"/>
</dbReference>
<evidence type="ECO:0000256" key="6">
    <source>
        <dbReference type="ARBA" id="ARBA00023077"/>
    </source>
</evidence>
<evidence type="ECO:0000256" key="8">
    <source>
        <dbReference type="ARBA" id="ARBA00023170"/>
    </source>
</evidence>
<evidence type="ECO:0000313" key="16">
    <source>
        <dbReference type="Proteomes" id="UP000072741"/>
    </source>
</evidence>
<dbReference type="CDD" id="cd01347">
    <property type="entry name" value="ligand_gated_channel"/>
    <property type="match status" value="1"/>
</dbReference>
<dbReference type="PROSITE" id="PS52016">
    <property type="entry name" value="TONB_DEPENDENT_REC_3"/>
    <property type="match status" value="1"/>
</dbReference>
<evidence type="ECO:0000256" key="10">
    <source>
        <dbReference type="PROSITE-ProRule" id="PRU01360"/>
    </source>
</evidence>
<proteinExistence type="inferred from homology"/>
<keyword evidence="4 10" id="KW-1134">Transmembrane beta strand</keyword>
<dbReference type="Proteomes" id="UP000072741">
    <property type="component" value="Unassembled WGS sequence"/>
</dbReference>
<dbReference type="InterPro" id="IPR000531">
    <property type="entry name" value="Beta-barrel_TonB"/>
</dbReference>
<evidence type="ECO:0000256" key="2">
    <source>
        <dbReference type="ARBA" id="ARBA00009810"/>
    </source>
</evidence>
<comment type="caution">
    <text evidence="15">The sequence shown here is derived from an EMBL/GenBank/DDBJ whole genome shotgun (WGS) entry which is preliminary data.</text>
</comment>
<keyword evidence="8 15" id="KW-0675">Receptor</keyword>
<dbReference type="PANTHER" id="PTHR32552:SF84">
    <property type="entry name" value="TONB-DEPENDENT RECEPTOR-RELATED"/>
    <property type="match status" value="1"/>
</dbReference>
<dbReference type="GO" id="GO:0015891">
    <property type="term" value="P:siderophore transport"/>
    <property type="evidence" value="ECO:0007669"/>
    <property type="project" value="InterPro"/>
</dbReference>
<dbReference type="InterPro" id="IPR012910">
    <property type="entry name" value="Plug_dom"/>
</dbReference>
<keyword evidence="9 10" id="KW-0998">Cell outer membrane</keyword>
<evidence type="ECO:0000256" key="5">
    <source>
        <dbReference type="ARBA" id="ARBA00022692"/>
    </source>
</evidence>
<reference evidence="15 16" key="1">
    <citation type="journal article" date="2016" name="Front. Microbiol.">
        <title>Genomic Resource of Rice Seed Associated Bacteria.</title>
        <authorList>
            <person name="Midha S."/>
            <person name="Bansal K."/>
            <person name="Sharma S."/>
            <person name="Kumar N."/>
            <person name="Patil P.P."/>
            <person name="Chaudhry V."/>
            <person name="Patil P.B."/>
        </authorList>
    </citation>
    <scope>NUCLEOTIDE SEQUENCE [LARGE SCALE GENOMIC DNA]</scope>
    <source>
        <strain evidence="15 16">NS331</strain>
    </source>
</reference>
<dbReference type="InterPro" id="IPR010105">
    <property type="entry name" value="TonB_sidphr_rcpt"/>
</dbReference>
<feature type="region of interest" description="Disordered" evidence="12">
    <location>
        <begin position="1"/>
        <end position="37"/>
    </location>
</feature>
<dbReference type="Gene3D" id="2.170.130.10">
    <property type="entry name" value="TonB-dependent receptor, plug domain"/>
    <property type="match status" value="1"/>
</dbReference>
<evidence type="ECO:0000313" key="15">
    <source>
        <dbReference type="EMBL" id="KTT25694.1"/>
    </source>
</evidence>
<keyword evidence="5 10" id="KW-0812">Transmembrane</keyword>
<keyword evidence="7 10" id="KW-0472">Membrane</keyword>